<name>A0A0C9WKS5_9AGAR</name>
<keyword evidence="2" id="KW-1185">Reference proteome</keyword>
<proteinExistence type="predicted"/>
<evidence type="ECO:0000313" key="1">
    <source>
        <dbReference type="EMBL" id="KIJ96599.1"/>
    </source>
</evidence>
<accession>A0A0C9WKS5</accession>
<dbReference type="AlphaFoldDB" id="A0A0C9WKS5"/>
<reference evidence="1 2" key="1">
    <citation type="submission" date="2014-04" db="EMBL/GenBank/DDBJ databases">
        <authorList>
            <consortium name="DOE Joint Genome Institute"/>
            <person name="Kuo A."/>
            <person name="Kohler A."/>
            <person name="Nagy L.G."/>
            <person name="Floudas D."/>
            <person name="Copeland A."/>
            <person name="Barry K.W."/>
            <person name="Cichocki N."/>
            <person name="Veneault-Fourrey C."/>
            <person name="LaButti K."/>
            <person name="Lindquist E.A."/>
            <person name="Lipzen A."/>
            <person name="Lundell T."/>
            <person name="Morin E."/>
            <person name="Murat C."/>
            <person name="Sun H."/>
            <person name="Tunlid A."/>
            <person name="Henrissat B."/>
            <person name="Grigoriev I.V."/>
            <person name="Hibbett D.S."/>
            <person name="Martin F."/>
            <person name="Nordberg H.P."/>
            <person name="Cantor M.N."/>
            <person name="Hua S.X."/>
        </authorList>
    </citation>
    <scope>NUCLEOTIDE SEQUENCE [LARGE SCALE GENOMIC DNA]</scope>
    <source>
        <strain evidence="1 2">LaAM-08-1</strain>
    </source>
</reference>
<reference evidence="2" key="2">
    <citation type="submission" date="2015-01" db="EMBL/GenBank/DDBJ databases">
        <title>Evolutionary Origins and Diversification of the Mycorrhizal Mutualists.</title>
        <authorList>
            <consortium name="DOE Joint Genome Institute"/>
            <consortium name="Mycorrhizal Genomics Consortium"/>
            <person name="Kohler A."/>
            <person name="Kuo A."/>
            <person name="Nagy L.G."/>
            <person name="Floudas D."/>
            <person name="Copeland A."/>
            <person name="Barry K.W."/>
            <person name="Cichocki N."/>
            <person name="Veneault-Fourrey C."/>
            <person name="LaButti K."/>
            <person name="Lindquist E.A."/>
            <person name="Lipzen A."/>
            <person name="Lundell T."/>
            <person name="Morin E."/>
            <person name="Murat C."/>
            <person name="Riley R."/>
            <person name="Ohm R."/>
            <person name="Sun H."/>
            <person name="Tunlid A."/>
            <person name="Henrissat B."/>
            <person name="Grigoriev I.V."/>
            <person name="Hibbett D.S."/>
            <person name="Martin F."/>
        </authorList>
    </citation>
    <scope>NUCLEOTIDE SEQUENCE [LARGE SCALE GENOMIC DNA]</scope>
    <source>
        <strain evidence="2">LaAM-08-1</strain>
    </source>
</reference>
<organism evidence="1 2">
    <name type="scientific">Laccaria amethystina LaAM-08-1</name>
    <dbReference type="NCBI Taxonomy" id="1095629"/>
    <lineage>
        <taxon>Eukaryota</taxon>
        <taxon>Fungi</taxon>
        <taxon>Dikarya</taxon>
        <taxon>Basidiomycota</taxon>
        <taxon>Agaricomycotina</taxon>
        <taxon>Agaricomycetes</taxon>
        <taxon>Agaricomycetidae</taxon>
        <taxon>Agaricales</taxon>
        <taxon>Agaricineae</taxon>
        <taxon>Hydnangiaceae</taxon>
        <taxon>Laccaria</taxon>
    </lineage>
</organism>
<dbReference type="Proteomes" id="UP000054477">
    <property type="component" value="Unassembled WGS sequence"/>
</dbReference>
<dbReference type="HOGENOM" id="CLU_3014498_0_0_1"/>
<sequence>MASTKTERTIHYWPQGNFASFSLVTSYEDRPLSMVGVFHRAHSSRCTMRVVTYESL</sequence>
<gene>
    <name evidence="1" type="ORF">K443DRAFT_682225</name>
</gene>
<dbReference type="EMBL" id="KN838716">
    <property type="protein sequence ID" value="KIJ96599.1"/>
    <property type="molecule type" value="Genomic_DNA"/>
</dbReference>
<protein>
    <submittedName>
        <fullName evidence="1">Uncharacterized protein</fullName>
    </submittedName>
</protein>
<evidence type="ECO:0000313" key="2">
    <source>
        <dbReference type="Proteomes" id="UP000054477"/>
    </source>
</evidence>